<comment type="caution">
    <text evidence="3">The sequence shown here is derived from an EMBL/GenBank/DDBJ whole genome shotgun (WGS) entry which is preliminary data.</text>
</comment>
<dbReference type="PANTHER" id="PTHR46757:SF2">
    <property type="entry name" value="OS05G0346100 PROTEIN"/>
    <property type="match status" value="1"/>
</dbReference>
<proteinExistence type="predicted"/>
<dbReference type="AlphaFoldDB" id="A0AAV7HBA1"/>
<dbReference type="InterPro" id="IPR044279">
    <property type="entry name" value="SNX2A/B"/>
</dbReference>
<dbReference type="CDD" id="cd07596">
    <property type="entry name" value="BAR_SNX"/>
    <property type="match status" value="1"/>
</dbReference>
<dbReference type="GO" id="GO:0005768">
    <property type="term" value="C:endosome"/>
    <property type="evidence" value="ECO:0007669"/>
    <property type="project" value="UniProtKB-ARBA"/>
</dbReference>
<protein>
    <recommendedName>
        <fullName evidence="2">PX domain-containing protein</fullName>
    </recommendedName>
</protein>
<feature type="region of interest" description="Disordered" evidence="1">
    <location>
        <begin position="57"/>
        <end position="76"/>
    </location>
</feature>
<dbReference type="CDD" id="cd06865">
    <property type="entry name" value="PX_SNX_like"/>
    <property type="match status" value="1"/>
</dbReference>
<name>A0AAV7HBA1_DENCH</name>
<dbReference type="Gene3D" id="3.30.1520.10">
    <property type="entry name" value="Phox-like domain"/>
    <property type="match status" value="1"/>
</dbReference>
<gene>
    <name evidence="3" type="ORF">IEQ34_000812</name>
</gene>
<dbReference type="InterPro" id="IPR015404">
    <property type="entry name" value="Vps5_C"/>
</dbReference>
<dbReference type="GO" id="GO:0035091">
    <property type="term" value="F:phosphatidylinositol binding"/>
    <property type="evidence" value="ECO:0007669"/>
    <property type="project" value="InterPro"/>
</dbReference>
<dbReference type="GO" id="GO:0016020">
    <property type="term" value="C:membrane"/>
    <property type="evidence" value="ECO:0007669"/>
    <property type="project" value="UniProtKB-ARBA"/>
</dbReference>
<accession>A0AAV7HBA1</accession>
<keyword evidence="4" id="KW-1185">Reference proteome</keyword>
<feature type="region of interest" description="Disordered" evidence="1">
    <location>
        <begin position="81"/>
        <end position="100"/>
    </location>
</feature>
<evidence type="ECO:0000259" key="2">
    <source>
        <dbReference type="PROSITE" id="PS50195"/>
    </source>
</evidence>
<dbReference type="InterPro" id="IPR036871">
    <property type="entry name" value="PX_dom_sf"/>
</dbReference>
<dbReference type="Gene3D" id="1.20.1270.60">
    <property type="entry name" value="Arfaptin homology (AH) domain/BAR domain"/>
    <property type="match status" value="1"/>
</dbReference>
<dbReference type="InterPro" id="IPR001683">
    <property type="entry name" value="PX_dom"/>
</dbReference>
<evidence type="ECO:0000313" key="4">
    <source>
        <dbReference type="Proteomes" id="UP000775213"/>
    </source>
</evidence>
<sequence>MVWTFSHRSRTTKLERDFLTIQQLFVFVTTRLGPLTHFRLSQLSELLACSPPPSPPTILAMMGPGPPPSFDPPPLMEAMESLSLSSSSSSTNSSSPSSSSIHRSAVIVDSCSDAKAFFPLLEPQIGQNLPSRSGRASNFDITVSDPQKENAAANSPVPGGGSFISYLITTRACSGGPGFSVRRRFRDVVTLADHIAESHRGFFIPLRPEKSVVESRVMHKHEFVEHRRAALEKYLQRLAAHPVIGRSEELRVFLLEPGNLPLALTTDMASRILDGALRLPKQLFGDGSNGWVAPQESVLPARGGRYLARMFKELMQSVRNDLAGAKPLVVEEDKAFLERKGKIQDFALQLNASSDKAEALVKAQQDIAETMGELGLSFVKLVKLENNEVIHMPERSWAVDAKVVATAAVKASRFYRELNAQTIRHLETLHEYTGLMLSIRNAFSERSSALLTVQTLISDLASWHARAEKLEAASARFFSGYDSRIQRLEEIRRTIRITEDAKGCATREYEKIKENNRYDLERFDKDRQDDFLNMLRGLATNQEFLRLLAHSFFIRLADSSFHAFVFCKNNYMEALDNNINKYDRLQLNDIAKKSIVSTLYIYNF</sequence>
<dbReference type="PANTHER" id="PTHR46757">
    <property type="entry name" value="SORTING NEXIN-RELATED"/>
    <property type="match status" value="1"/>
</dbReference>
<evidence type="ECO:0000256" key="1">
    <source>
        <dbReference type="SAM" id="MobiDB-lite"/>
    </source>
</evidence>
<evidence type="ECO:0000313" key="3">
    <source>
        <dbReference type="EMBL" id="KAH0471089.1"/>
    </source>
</evidence>
<dbReference type="InterPro" id="IPR027267">
    <property type="entry name" value="AH/BAR_dom_sf"/>
</dbReference>
<dbReference type="Proteomes" id="UP000775213">
    <property type="component" value="Unassembled WGS sequence"/>
</dbReference>
<dbReference type="SMART" id="SM00312">
    <property type="entry name" value="PX"/>
    <property type="match status" value="1"/>
</dbReference>
<dbReference type="EMBL" id="JAGFBR010000001">
    <property type="protein sequence ID" value="KAH0471089.1"/>
    <property type="molecule type" value="Genomic_DNA"/>
</dbReference>
<dbReference type="PROSITE" id="PS50195">
    <property type="entry name" value="PX"/>
    <property type="match status" value="1"/>
</dbReference>
<organism evidence="3 4">
    <name type="scientific">Dendrobium chrysotoxum</name>
    <name type="common">Orchid</name>
    <dbReference type="NCBI Taxonomy" id="161865"/>
    <lineage>
        <taxon>Eukaryota</taxon>
        <taxon>Viridiplantae</taxon>
        <taxon>Streptophyta</taxon>
        <taxon>Embryophyta</taxon>
        <taxon>Tracheophyta</taxon>
        <taxon>Spermatophyta</taxon>
        <taxon>Magnoliopsida</taxon>
        <taxon>Liliopsida</taxon>
        <taxon>Asparagales</taxon>
        <taxon>Orchidaceae</taxon>
        <taxon>Epidendroideae</taxon>
        <taxon>Malaxideae</taxon>
        <taxon>Dendrobiinae</taxon>
        <taxon>Dendrobium</taxon>
    </lineage>
</organism>
<reference evidence="3 4" key="1">
    <citation type="journal article" date="2021" name="Hortic Res">
        <title>Chromosome-scale assembly of the Dendrobium chrysotoxum genome enhances the understanding of orchid evolution.</title>
        <authorList>
            <person name="Zhang Y."/>
            <person name="Zhang G.Q."/>
            <person name="Zhang D."/>
            <person name="Liu X.D."/>
            <person name="Xu X.Y."/>
            <person name="Sun W.H."/>
            <person name="Yu X."/>
            <person name="Zhu X."/>
            <person name="Wang Z.W."/>
            <person name="Zhao X."/>
            <person name="Zhong W.Y."/>
            <person name="Chen H."/>
            <person name="Yin W.L."/>
            <person name="Huang T."/>
            <person name="Niu S.C."/>
            <person name="Liu Z.J."/>
        </authorList>
    </citation>
    <scope>NUCLEOTIDE SEQUENCE [LARGE SCALE GENOMIC DNA]</scope>
    <source>
        <strain evidence="3">Lindl</strain>
    </source>
</reference>
<feature type="domain" description="PX" evidence="2">
    <location>
        <begin position="144"/>
        <end position="261"/>
    </location>
</feature>
<dbReference type="Pfam" id="PF00787">
    <property type="entry name" value="PX"/>
    <property type="match status" value="1"/>
</dbReference>
<dbReference type="SUPFAM" id="SSF64268">
    <property type="entry name" value="PX domain"/>
    <property type="match status" value="1"/>
</dbReference>
<dbReference type="Pfam" id="PF09325">
    <property type="entry name" value="Vps5"/>
    <property type="match status" value="1"/>
</dbReference>
<feature type="compositionally biased region" description="Pro residues" evidence="1">
    <location>
        <begin position="64"/>
        <end position="75"/>
    </location>
</feature>